<keyword evidence="6" id="KW-0812">Transmembrane</keyword>
<feature type="transmembrane region" description="Helical" evidence="6">
    <location>
        <begin position="953"/>
        <end position="974"/>
    </location>
</feature>
<feature type="region of interest" description="Disordered" evidence="5">
    <location>
        <begin position="838"/>
        <end position="943"/>
    </location>
</feature>
<dbReference type="NCBIfam" id="TIGR01167">
    <property type="entry name" value="LPXTG_anchor"/>
    <property type="match status" value="1"/>
</dbReference>
<dbReference type="InterPro" id="IPR047971">
    <property type="entry name" value="ExeM-like"/>
</dbReference>
<keyword evidence="2" id="KW-0964">Secreted</keyword>
<dbReference type="PANTHER" id="PTHR42834:SF1">
    <property type="entry name" value="ENDONUCLEASE_EXONUCLEASE_PHOSPHATASE FAMILY PROTEIN (AFU_ORTHOLOGUE AFUA_3G09210)"/>
    <property type="match status" value="1"/>
</dbReference>
<feature type="region of interest" description="Disordered" evidence="5">
    <location>
        <begin position="199"/>
        <end position="218"/>
    </location>
</feature>
<organism evidence="8 9">
    <name type="scientific">Brevibacterium metallidurans</name>
    <dbReference type="NCBI Taxonomy" id="1482676"/>
    <lineage>
        <taxon>Bacteria</taxon>
        <taxon>Bacillati</taxon>
        <taxon>Actinomycetota</taxon>
        <taxon>Actinomycetes</taxon>
        <taxon>Micrococcales</taxon>
        <taxon>Brevibacteriaceae</taxon>
        <taxon>Brevibacterium</taxon>
    </lineage>
</organism>
<dbReference type="Gene3D" id="3.60.10.10">
    <property type="entry name" value="Endonuclease/exonuclease/phosphatase"/>
    <property type="match status" value="1"/>
</dbReference>
<dbReference type="InterPro" id="IPR036691">
    <property type="entry name" value="Endo/exonu/phosph_ase_sf"/>
</dbReference>
<proteinExistence type="predicted"/>
<evidence type="ECO:0000256" key="1">
    <source>
        <dbReference type="ARBA" id="ARBA00022512"/>
    </source>
</evidence>
<keyword evidence="3" id="KW-0732">Signal</keyword>
<evidence type="ECO:0000313" key="9">
    <source>
        <dbReference type="Proteomes" id="UP001498238"/>
    </source>
</evidence>
<keyword evidence="6" id="KW-1133">Transmembrane helix</keyword>
<dbReference type="PANTHER" id="PTHR42834">
    <property type="entry name" value="ENDONUCLEASE/EXONUCLEASE/PHOSPHATASE FAMILY PROTEIN (AFU_ORTHOLOGUE AFUA_3G09210)"/>
    <property type="match status" value="1"/>
</dbReference>
<feature type="compositionally biased region" description="Acidic residues" evidence="5">
    <location>
        <begin position="840"/>
        <end position="853"/>
    </location>
</feature>
<keyword evidence="6" id="KW-0472">Membrane</keyword>
<keyword evidence="4" id="KW-0572">Peptidoglycan-anchor</keyword>
<evidence type="ECO:0000256" key="3">
    <source>
        <dbReference type="ARBA" id="ARBA00022729"/>
    </source>
</evidence>
<protein>
    <recommendedName>
        <fullName evidence="7">Gram-positive cocci surface proteins LPxTG domain-containing protein</fullName>
    </recommendedName>
</protein>
<dbReference type="NCBIfam" id="NF033681">
    <property type="entry name" value="ExeM_NucH_DNase"/>
    <property type="match status" value="1"/>
</dbReference>
<sequence length="984" mass="100587">MCKGCVLDAALRPRPRKAYMKASTTLASAAALGLVAGIGIALPSGPAIAATTPHISEIGYTLETDFIEIAADPGTDLSGWTIGSVTRGGSVQAAENATVVPDGTTVGDSGAVAIEVPITNSVKSGSAAEGEYGSSAFAIDASGALISFDQIGGVPGGKGVTGKSGKYTPNPVVDQEAAPTGAVATGGQSIQLVDGTWTAAAPTPNALPGDDGGSTPDPEDVTPIAEIQGTGAESPLQGQTVKTRGVVTAAYPTGGLGGYYIQTAGTGGAEDATPGASDGVFVYSPDTVNDISIGDYLEVTGTVSERYGQTQISVAASRATVLDEPAEAVKPVEDEFPTDAAAREALEGMLLQPTGDLTVADNYSTNTFGEVVLATGKGVLRQPTDVARPGSDEAKAIEKENLAREVVLDDGATVDYLKDDTDVPLPYLSPDAPVRVGAAATFTSPVVLGFDFKKWRFQPTTRLTGDNAEAVQPATFSDTRQATPGEVGGQVSIAAFNVLNYFTTTGDQVPGCTFYSDREGNPITVRGGCEARGAANAESLKRQETKIVTAINELDASVVSLMEIENSAKFGKDRDAALQTLVTRLNEAAGSQKWAFIPSPAKVPADEDVIRTAQIYQTAEVVPQGESVILDDEDAFSNAREPLAQAYAPKDAAGAAETEKTFVTVSNHFKSKGSGKGPGNEDTGDGQGFSNADRIKQAKSLVAFAGEQQKAAGSNYVYLLGDFNSYTQEDPMQVLYEAGYKDLGSEKTDKSTYVFKGRTGSLDHVLALDASGGQKAGQQKAQAELPTTAYDAVTGADIWSINSVEPLAFEYSRFNYNVSDLYSPDQFRASDHDPVLVGLFDEESDGGSDDADGSDNAGAAADGGAGAAADSGADGGSGASADGGDGASADADGGDQKASAGSDGAQDDADADGGQDGAEGSSSQNDGNTDGEDETDFGYVVGSGNLPRTGSELTLPVSIAAGLVLVGAASVAIARRRRHEGAKH</sequence>
<gene>
    <name evidence="8" type="ORF">NCCP602_22520</name>
</gene>
<evidence type="ECO:0000259" key="7">
    <source>
        <dbReference type="PROSITE" id="PS50847"/>
    </source>
</evidence>
<evidence type="ECO:0000256" key="5">
    <source>
        <dbReference type="SAM" id="MobiDB-lite"/>
    </source>
</evidence>
<feature type="compositionally biased region" description="Gly residues" evidence="5">
    <location>
        <begin position="873"/>
        <end position="886"/>
    </location>
</feature>
<name>A0ABP3C9S0_9MICO</name>
<evidence type="ECO:0000256" key="4">
    <source>
        <dbReference type="ARBA" id="ARBA00023088"/>
    </source>
</evidence>
<reference evidence="8 9" key="1">
    <citation type="submission" date="2024-01" db="EMBL/GenBank/DDBJ databases">
        <title>Characterization of antibiotic resistant novel bacterial strains and their environmental applications.</title>
        <authorList>
            <person name="Manzoor S."/>
            <person name="Abbas S."/>
            <person name="Arshad M."/>
            <person name="Ahmed I."/>
        </authorList>
    </citation>
    <scope>NUCLEOTIDE SEQUENCE [LARGE SCALE GENOMIC DNA]</scope>
    <source>
        <strain evidence="8 9">NCCP-602</strain>
    </source>
</reference>
<dbReference type="EMBL" id="BAAAAF010000008">
    <property type="protein sequence ID" value="GAA0036291.1"/>
    <property type="molecule type" value="Genomic_DNA"/>
</dbReference>
<feature type="domain" description="Gram-positive cocci surface proteins LPxTG" evidence="7">
    <location>
        <begin position="946"/>
        <end position="984"/>
    </location>
</feature>
<dbReference type="InterPro" id="IPR019931">
    <property type="entry name" value="LPXTG_anchor"/>
</dbReference>
<comment type="caution">
    <text evidence="8">The sequence shown here is derived from an EMBL/GenBank/DDBJ whole genome shotgun (WGS) entry which is preliminary data.</text>
</comment>
<feature type="region of interest" description="Disordered" evidence="5">
    <location>
        <begin position="667"/>
        <end position="691"/>
    </location>
</feature>
<dbReference type="CDD" id="cd04486">
    <property type="entry name" value="YhcR_OBF_like"/>
    <property type="match status" value="1"/>
</dbReference>
<evidence type="ECO:0000256" key="6">
    <source>
        <dbReference type="SAM" id="Phobius"/>
    </source>
</evidence>
<dbReference type="PROSITE" id="PS50847">
    <property type="entry name" value="GRAM_POS_ANCHORING"/>
    <property type="match status" value="1"/>
</dbReference>
<evidence type="ECO:0000256" key="2">
    <source>
        <dbReference type="ARBA" id="ARBA00022525"/>
    </source>
</evidence>
<evidence type="ECO:0000313" key="8">
    <source>
        <dbReference type="EMBL" id="GAA0036291.1"/>
    </source>
</evidence>
<feature type="compositionally biased region" description="Low complexity" evidence="5">
    <location>
        <begin position="887"/>
        <end position="904"/>
    </location>
</feature>
<dbReference type="CDD" id="cd10283">
    <property type="entry name" value="MnuA_DNase1-like"/>
    <property type="match status" value="1"/>
</dbReference>
<dbReference type="Proteomes" id="UP001498238">
    <property type="component" value="Unassembled WGS sequence"/>
</dbReference>
<keyword evidence="9" id="KW-1185">Reference proteome</keyword>
<dbReference type="SUPFAM" id="SSF56219">
    <property type="entry name" value="DNase I-like"/>
    <property type="match status" value="1"/>
</dbReference>
<accession>A0ABP3C9S0</accession>
<keyword evidence="1" id="KW-0134">Cell wall</keyword>